<accession>A0A4C1VYK9</accession>
<name>A0A4C1VYK9_EUMVA</name>
<keyword evidence="2" id="KW-1185">Reference proteome</keyword>
<comment type="caution">
    <text evidence="1">The sequence shown here is derived from an EMBL/GenBank/DDBJ whole genome shotgun (WGS) entry which is preliminary data.</text>
</comment>
<dbReference type="Proteomes" id="UP000299102">
    <property type="component" value="Unassembled WGS sequence"/>
</dbReference>
<dbReference type="AlphaFoldDB" id="A0A4C1VYK9"/>
<proteinExistence type="predicted"/>
<dbReference type="EMBL" id="BGZK01000426">
    <property type="protein sequence ID" value="GBP42905.1"/>
    <property type="molecule type" value="Genomic_DNA"/>
</dbReference>
<reference evidence="1 2" key="1">
    <citation type="journal article" date="2019" name="Commun. Biol.">
        <title>The bagworm genome reveals a unique fibroin gene that provides high tensile strength.</title>
        <authorList>
            <person name="Kono N."/>
            <person name="Nakamura H."/>
            <person name="Ohtoshi R."/>
            <person name="Tomita M."/>
            <person name="Numata K."/>
            <person name="Arakawa K."/>
        </authorList>
    </citation>
    <scope>NUCLEOTIDE SEQUENCE [LARGE SCALE GENOMIC DNA]</scope>
</reference>
<sequence>MSDIRNINTRYKNDLVAHKTRLSPHTTLDYKPGFVIDFGHDLGLTSDRGAILIPIPLPVKHLPPASSESKLVLVAELESKMGPEMKLRTGLRLKRV</sequence>
<protein>
    <submittedName>
        <fullName evidence="1">Uncharacterized protein</fullName>
    </submittedName>
</protein>
<evidence type="ECO:0000313" key="2">
    <source>
        <dbReference type="Proteomes" id="UP000299102"/>
    </source>
</evidence>
<gene>
    <name evidence="1" type="ORF">EVAR_87284_1</name>
</gene>
<evidence type="ECO:0000313" key="1">
    <source>
        <dbReference type="EMBL" id="GBP42905.1"/>
    </source>
</evidence>
<organism evidence="1 2">
    <name type="scientific">Eumeta variegata</name>
    <name type="common">Bagworm moth</name>
    <name type="synonym">Eumeta japonica</name>
    <dbReference type="NCBI Taxonomy" id="151549"/>
    <lineage>
        <taxon>Eukaryota</taxon>
        <taxon>Metazoa</taxon>
        <taxon>Ecdysozoa</taxon>
        <taxon>Arthropoda</taxon>
        <taxon>Hexapoda</taxon>
        <taxon>Insecta</taxon>
        <taxon>Pterygota</taxon>
        <taxon>Neoptera</taxon>
        <taxon>Endopterygota</taxon>
        <taxon>Lepidoptera</taxon>
        <taxon>Glossata</taxon>
        <taxon>Ditrysia</taxon>
        <taxon>Tineoidea</taxon>
        <taxon>Psychidae</taxon>
        <taxon>Oiketicinae</taxon>
        <taxon>Eumeta</taxon>
    </lineage>
</organism>